<dbReference type="SUPFAM" id="SSF103039">
    <property type="entry name" value="CheC-like"/>
    <property type="match status" value="1"/>
</dbReference>
<dbReference type="InterPro" id="IPR028976">
    <property type="entry name" value="CheC-like_sf"/>
</dbReference>
<comment type="caution">
    <text evidence="2">The sequence shown here is derived from an EMBL/GenBank/DDBJ whole genome shotgun (WGS) entry which is preliminary data.</text>
</comment>
<evidence type="ECO:0000256" key="1">
    <source>
        <dbReference type="ARBA" id="ARBA00022500"/>
    </source>
</evidence>
<organism evidence="2">
    <name type="scientific">bioreactor metagenome</name>
    <dbReference type="NCBI Taxonomy" id="1076179"/>
    <lineage>
        <taxon>unclassified sequences</taxon>
        <taxon>metagenomes</taxon>
        <taxon>ecological metagenomes</taxon>
    </lineage>
</organism>
<gene>
    <name evidence="2" type="ORF">SDC9_92098</name>
</gene>
<proteinExistence type="predicted"/>
<evidence type="ECO:0000313" key="2">
    <source>
        <dbReference type="EMBL" id="MPM45411.1"/>
    </source>
</evidence>
<dbReference type="GO" id="GO:0006935">
    <property type="term" value="P:chemotaxis"/>
    <property type="evidence" value="ECO:0007669"/>
    <property type="project" value="UniProtKB-KW"/>
</dbReference>
<evidence type="ECO:0008006" key="3">
    <source>
        <dbReference type="Google" id="ProtNLM"/>
    </source>
</evidence>
<sequence length="294" mass="33218">MFTQYFGNFLFESGIITRDQFKHCLQEVPARRAKLGVLAMEAGYMVPAQVEEIHGLQLRTDKRFGELAVEREFLTPEQLERLLAVQPSAFSVFSQILCDEGYLTYGQLSLLTEDYRMQCGMSAEGFAQFKDNNAKPLIERLLASVTSGQDKKDLVSIYLDVFAKNIQRFISLDVVFGGLEPADVMEEEWIARQSLCGAHSMITALGADEAAARAFAGAFANRDFETFDLMARDVMGEFMNCNNGIFSLNMVERGSNLDMEPQEIRNVQADRALPGMLGLRFSIDRHFYRLYLAF</sequence>
<dbReference type="Gene3D" id="3.40.1550.10">
    <property type="entry name" value="CheC-like"/>
    <property type="match status" value="1"/>
</dbReference>
<protein>
    <recommendedName>
        <fullName evidence="3">Chemotaxis phosphatase CheX-like domain-containing protein</fullName>
    </recommendedName>
</protein>
<keyword evidence="1" id="KW-0145">Chemotaxis</keyword>
<reference evidence="2" key="1">
    <citation type="submission" date="2019-08" db="EMBL/GenBank/DDBJ databases">
        <authorList>
            <person name="Kucharzyk K."/>
            <person name="Murdoch R.W."/>
            <person name="Higgins S."/>
            <person name="Loffler F."/>
        </authorList>
    </citation>
    <scope>NUCLEOTIDE SEQUENCE</scope>
</reference>
<accession>A0A644ZZL6</accession>
<dbReference type="EMBL" id="VSSQ01010866">
    <property type="protein sequence ID" value="MPM45411.1"/>
    <property type="molecule type" value="Genomic_DNA"/>
</dbReference>
<dbReference type="AlphaFoldDB" id="A0A644ZZL6"/>
<name>A0A644ZZL6_9ZZZZ</name>